<dbReference type="AlphaFoldDB" id="A0AAV7ES84"/>
<sequence length="234" mass="27433">MTLNDASNPYWKQKFIEGLPTQFGNKVKESLRPGPNEEINWNSLHYGQLQTAYTQQGLLLCNDLCLKKQLKRDHISAKTLGNFCQQFAYENLPEPKCKACKGSQPYRQRSKSPYRRRPPPKPSFRGGREEVKERKRVKSHNPQTLPHLLPDAKKEITYEIQRWRNYHSTKIFETTVTTITADIAEWKKSQKPRGTLSMPLQPYLNTEELKAWYLRKYPQAIEDEAMKYCLETAK</sequence>
<protein>
    <submittedName>
        <fullName evidence="2">Uncharacterized protein</fullName>
    </submittedName>
</protein>
<dbReference type="PANTHER" id="PTHR33054:SF9">
    <property type="entry name" value="CCHC-TYPE DOMAIN-CONTAINING PROTEIN"/>
    <property type="match status" value="1"/>
</dbReference>
<reference evidence="2 3" key="1">
    <citation type="submission" date="2021-07" db="EMBL/GenBank/DDBJ databases">
        <title>The Aristolochia fimbriata genome: insights into angiosperm evolution, floral development and chemical biosynthesis.</title>
        <authorList>
            <person name="Jiao Y."/>
        </authorList>
    </citation>
    <scope>NUCLEOTIDE SEQUENCE [LARGE SCALE GENOMIC DNA]</scope>
    <source>
        <strain evidence="2">IBCAS-2021</strain>
        <tissue evidence="2">Leaf</tissue>
    </source>
</reference>
<dbReference type="Proteomes" id="UP000825729">
    <property type="component" value="Unassembled WGS sequence"/>
</dbReference>
<feature type="region of interest" description="Disordered" evidence="1">
    <location>
        <begin position="100"/>
        <end position="146"/>
    </location>
</feature>
<evidence type="ECO:0000256" key="1">
    <source>
        <dbReference type="SAM" id="MobiDB-lite"/>
    </source>
</evidence>
<proteinExistence type="predicted"/>
<feature type="compositionally biased region" description="Basic residues" evidence="1">
    <location>
        <begin position="108"/>
        <end position="119"/>
    </location>
</feature>
<comment type="caution">
    <text evidence="2">The sequence shown here is derived from an EMBL/GenBank/DDBJ whole genome shotgun (WGS) entry which is preliminary data.</text>
</comment>
<dbReference type="EMBL" id="JAINDJ010000004">
    <property type="protein sequence ID" value="KAG9450492.1"/>
    <property type="molecule type" value="Genomic_DNA"/>
</dbReference>
<gene>
    <name evidence="2" type="ORF">H6P81_010457</name>
</gene>
<organism evidence="2 3">
    <name type="scientific">Aristolochia fimbriata</name>
    <name type="common">White veined hardy Dutchman's pipe vine</name>
    <dbReference type="NCBI Taxonomy" id="158543"/>
    <lineage>
        <taxon>Eukaryota</taxon>
        <taxon>Viridiplantae</taxon>
        <taxon>Streptophyta</taxon>
        <taxon>Embryophyta</taxon>
        <taxon>Tracheophyta</taxon>
        <taxon>Spermatophyta</taxon>
        <taxon>Magnoliopsida</taxon>
        <taxon>Magnoliidae</taxon>
        <taxon>Piperales</taxon>
        <taxon>Aristolochiaceae</taxon>
        <taxon>Aristolochia</taxon>
    </lineage>
</organism>
<evidence type="ECO:0000313" key="3">
    <source>
        <dbReference type="Proteomes" id="UP000825729"/>
    </source>
</evidence>
<evidence type="ECO:0000313" key="2">
    <source>
        <dbReference type="EMBL" id="KAG9450492.1"/>
    </source>
</evidence>
<keyword evidence="3" id="KW-1185">Reference proteome</keyword>
<accession>A0AAV7ES84</accession>
<name>A0AAV7ES84_ARIFI</name>
<dbReference type="PANTHER" id="PTHR33054">
    <property type="entry name" value="CCHC-TYPE DOMAIN-CONTAINING PROTEIN"/>
    <property type="match status" value="1"/>
</dbReference>